<organism evidence="1">
    <name type="scientific">marine sediment metagenome</name>
    <dbReference type="NCBI Taxonomy" id="412755"/>
    <lineage>
        <taxon>unclassified sequences</taxon>
        <taxon>metagenomes</taxon>
        <taxon>ecological metagenomes</taxon>
    </lineage>
</organism>
<accession>X1BXR5</accession>
<dbReference type="EMBL" id="BART01014191">
    <property type="protein sequence ID" value="GAG85927.1"/>
    <property type="molecule type" value="Genomic_DNA"/>
</dbReference>
<evidence type="ECO:0000313" key="1">
    <source>
        <dbReference type="EMBL" id="GAG85927.1"/>
    </source>
</evidence>
<dbReference type="AlphaFoldDB" id="X1BXR5"/>
<comment type="caution">
    <text evidence="1">The sequence shown here is derived from an EMBL/GenBank/DDBJ whole genome shotgun (WGS) entry which is preliminary data.</text>
</comment>
<proteinExistence type="predicted"/>
<sequence>SSCNCLTLSAFIFSFQLSVDETEAKKREKEILDAGIKAEREAIFAERDKGNNNIALYLTERAEFISKETKFKLKNAIVADSKATEGESGFVKTQDYDFKKDKMILALEGELPDDTTVMGWAGSEVSIKDAEHLIKVNADAKKNMPYVEDLKRERAAGKKIILLPDPYDISGLRSTPES</sequence>
<reference evidence="1" key="1">
    <citation type="journal article" date="2014" name="Front. Microbiol.">
        <title>High frequency of phylogenetically diverse reductive dehalogenase-homologous genes in deep subseafloor sedimentary metagenomes.</title>
        <authorList>
            <person name="Kawai M."/>
            <person name="Futagami T."/>
            <person name="Toyoda A."/>
            <person name="Takaki Y."/>
            <person name="Nishi S."/>
            <person name="Hori S."/>
            <person name="Arai W."/>
            <person name="Tsubouchi T."/>
            <person name="Morono Y."/>
            <person name="Uchiyama I."/>
            <person name="Ito T."/>
            <person name="Fujiyama A."/>
            <person name="Inagaki F."/>
            <person name="Takami H."/>
        </authorList>
    </citation>
    <scope>NUCLEOTIDE SEQUENCE</scope>
    <source>
        <strain evidence="1">Expedition CK06-06</strain>
    </source>
</reference>
<gene>
    <name evidence="1" type="ORF">S01H4_28501</name>
</gene>
<feature type="non-terminal residue" evidence="1">
    <location>
        <position position="178"/>
    </location>
</feature>
<name>X1BXR5_9ZZZZ</name>
<protein>
    <submittedName>
        <fullName evidence="1">Uncharacterized protein</fullName>
    </submittedName>
</protein>
<feature type="non-terminal residue" evidence="1">
    <location>
        <position position="1"/>
    </location>
</feature>